<reference evidence="2" key="1">
    <citation type="submission" date="2009-05" db="EMBL/GenBank/DDBJ databases">
        <title>The genome sequence of Ajellomyces capsulatus strain H143.</title>
        <authorList>
            <person name="Champion M."/>
            <person name="Cuomo C.A."/>
            <person name="Ma L.-J."/>
            <person name="Henn M.R."/>
            <person name="Sil A."/>
            <person name="Goldman B."/>
            <person name="Young S.K."/>
            <person name="Kodira C.D."/>
            <person name="Zeng Q."/>
            <person name="Koehrsen M."/>
            <person name="Alvarado L."/>
            <person name="Berlin A.M."/>
            <person name="Borenstein D."/>
            <person name="Chen Z."/>
            <person name="Engels R."/>
            <person name="Freedman E."/>
            <person name="Gellesch M."/>
            <person name="Goldberg J."/>
            <person name="Griggs A."/>
            <person name="Gujja S."/>
            <person name="Heiman D.I."/>
            <person name="Hepburn T.A."/>
            <person name="Howarth C."/>
            <person name="Jen D."/>
            <person name="Larson L."/>
            <person name="Lewis B."/>
            <person name="Mehta T."/>
            <person name="Park D."/>
            <person name="Pearson M."/>
            <person name="Roberts A."/>
            <person name="Saif S."/>
            <person name="Shea T.D."/>
            <person name="Shenoy N."/>
            <person name="Sisk P."/>
            <person name="Stolte C."/>
            <person name="Sykes S."/>
            <person name="Walk T."/>
            <person name="White J."/>
            <person name="Yandava C."/>
            <person name="Klein B."/>
            <person name="McEwen J.G."/>
            <person name="Puccia R."/>
            <person name="Goldman G.H."/>
            <person name="Felipe M.S."/>
            <person name="Nino-Vega G."/>
            <person name="San-Blas G."/>
            <person name="Taylor J.W."/>
            <person name="Mendoza L."/>
            <person name="Galagan J.E."/>
            <person name="Nusbaum C."/>
            <person name="Birren B.W."/>
        </authorList>
    </citation>
    <scope>NUCLEOTIDE SEQUENCE [LARGE SCALE GENOMIC DNA]</scope>
    <source>
        <strain evidence="2">H143</strain>
    </source>
</reference>
<gene>
    <name evidence="1" type="ORF">HCDG_00484</name>
</gene>
<evidence type="ECO:0000313" key="1">
    <source>
        <dbReference type="EMBL" id="EER44905.1"/>
    </source>
</evidence>
<proteinExistence type="predicted"/>
<dbReference type="AlphaFoldDB" id="C6H5G3"/>
<dbReference type="Proteomes" id="UP000002624">
    <property type="component" value="Unassembled WGS sequence"/>
</dbReference>
<dbReference type="EMBL" id="GG692419">
    <property type="protein sequence ID" value="EER44905.1"/>
    <property type="molecule type" value="Genomic_DNA"/>
</dbReference>
<accession>C6H5G3</accession>
<sequence length="310" mass="34918">MPPRRTMGPHGPFHPIFRLGFRDTAKSTSKRGRKKLSASAGIRAYRTSRHNHKSLAVTFASYYLIDSLAGAISSSSHATAVLLMRLRSMLLRLMATQISAVELHERDTRLRIIGNGPPNAFPSGFKRPDFWKLMNTIIVLLIVALLLPRKFRKSILPISGSRERIDLIQNAASIRSAELLSMRLNLPSVAHTPTQEKLALHNLLGPWPRVLYMFCSGPVPGREWERIIAEWVTGAADHPLLRTTSETAAPNPGYQTTCCSVPQCSCNLIFVLSLHHLLPDIFPFHQSVIWWIFCQETWFTENPPPNDENQ</sequence>
<dbReference type="OrthoDB" id="10509934at2759"/>
<dbReference type="HOGENOM" id="CLU_897058_0_0_1"/>
<evidence type="ECO:0000313" key="2">
    <source>
        <dbReference type="Proteomes" id="UP000002624"/>
    </source>
</evidence>
<dbReference type="VEuPathDB" id="FungiDB:HCDG_00484"/>
<organism evidence="1 2">
    <name type="scientific">Ajellomyces capsulatus (strain H143)</name>
    <name type="common">Darling's disease fungus</name>
    <name type="synonym">Histoplasma capsulatum</name>
    <dbReference type="NCBI Taxonomy" id="544712"/>
    <lineage>
        <taxon>Eukaryota</taxon>
        <taxon>Fungi</taxon>
        <taxon>Dikarya</taxon>
        <taxon>Ascomycota</taxon>
        <taxon>Pezizomycotina</taxon>
        <taxon>Eurotiomycetes</taxon>
        <taxon>Eurotiomycetidae</taxon>
        <taxon>Onygenales</taxon>
        <taxon>Ajellomycetaceae</taxon>
        <taxon>Histoplasma</taxon>
    </lineage>
</organism>
<protein>
    <submittedName>
        <fullName evidence="1">Uncharacterized protein</fullName>
    </submittedName>
</protein>
<name>C6H5G3_AJECH</name>